<evidence type="ECO:0000256" key="13">
    <source>
        <dbReference type="ARBA" id="ARBA00023136"/>
    </source>
</evidence>
<evidence type="ECO:0000313" key="25">
    <source>
        <dbReference type="EMBL" id="ORE85517.1"/>
    </source>
</evidence>
<feature type="modified residue" description="4-aspartylphosphate" evidence="17">
    <location>
        <position position="876"/>
    </location>
</feature>
<dbReference type="CDD" id="cd06225">
    <property type="entry name" value="HAMP"/>
    <property type="match status" value="1"/>
</dbReference>
<evidence type="ECO:0000256" key="2">
    <source>
        <dbReference type="ARBA" id="ARBA00004651"/>
    </source>
</evidence>
<dbReference type="EMBL" id="AQQV01000004">
    <property type="protein sequence ID" value="ORE85517.1"/>
    <property type="molecule type" value="Genomic_DNA"/>
</dbReference>
<dbReference type="CDD" id="cd16922">
    <property type="entry name" value="HATPase_EvgS-ArcB-TorS-like"/>
    <property type="match status" value="1"/>
</dbReference>
<keyword evidence="7 19" id="KW-0812">Transmembrane</keyword>
<dbReference type="PROSITE" id="PS50110">
    <property type="entry name" value="RESPONSE_REGULATORY"/>
    <property type="match status" value="2"/>
</dbReference>
<keyword evidence="9" id="KW-0418">Kinase</keyword>
<dbReference type="PANTHER" id="PTHR45339:SF1">
    <property type="entry name" value="HYBRID SIGNAL TRANSDUCTION HISTIDINE KINASE J"/>
    <property type="match status" value="1"/>
</dbReference>
<dbReference type="Gene3D" id="3.40.50.2300">
    <property type="match status" value="2"/>
</dbReference>
<organism evidence="25 26">
    <name type="scientific">Oceanococcus atlanticus</name>
    <dbReference type="NCBI Taxonomy" id="1317117"/>
    <lineage>
        <taxon>Bacteria</taxon>
        <taxon>Pseudomonadati</taxon>
        <taxon>Pseudomonadota</taxon>
        <taxon>Gammaproteobacteria</taxon>
        <taxon>Chromatiales</taxon>
        <taxon>Oceanococcaceae</taxon>
        <taxon>Oceanococcus</taxon>
    </lineage>
</organism>
<dbReference type="Pfam" id="PF01627">
    <property type="entry name" value="Hpt"/>
    <property type="match status" value="1"/>
</dbReference>
<dbReference type="SUPFAM" id="SSF47226">
    <property type="entry name" value="Histidine-containing phosphotransfer domain, HPT domain"/>
    <property type="match status" value="1"/>
</dbReference>
<evidence type="ECO:0000256" key="9">
    <source>
        <dbReference type="ARBA" id="ARBA00022777"/>
    </source>
</evidence>
<evidence type="ECO:0000256" key="12">
    <source>
        <dbReference type="ARBA" id="ARBA00023012"/>
    </source>
</evidence>
<comment type="subunit">
    <text evidence="14">At low DSF concentrations, interacts with RpfF.</text>
</comment>
<evidence type="ECO:0000256" key="11">
    <source>
        <dbReference type="ARBA" id="ARBA00022989"/>
    </source>
</evidence>
<feature type="domain" description="Response regulatory" evidence="21">
    <location>
        <begin position="686"/>
        <end position="802"/>
    </location>
</feature>
<dbReference type="AlphaFoldDB" id="A0A1Y1SAT1"/>
<dbReference type="Pfam" id="PF02518">
    <property type="entry name" value="HATPase_c"/>
    <property type="match status" value="1"/>
</dbReference>
<accession>A0A1Y1SAT1</accession>
<dbReference type="CDD" id="cd00082">
    <property type="entry name" value="HisKA"/>
    <property type="match status" value="1"/>
</dbReference>
<dbReference type="PROSITE" id="PS50109">
    <property type="entry name" value="HIS_KIN"/>
    <property type="match status" value="1"/>
</dbReference>
<keyword evidence="10" id="KW-0067">ATP-binding</keyword>
<dbReference type="Gene3D" id="3.30.565.10">
    <property type="entry name" value="Histidine kinase-like ATPase, C-terminal domain"/>
    <property type="match status" value="1"/>
</dbReference>
<dbReference type="Gene3D" id="3.30.450.20">
    <property type="entry name" value="PAS domain"/>
    <property type="match status" value="1"/>
</dbReference>
<dbReference type="SUPFAM" id="SSF55785">
    <property type="entry name" value="PYP-like sensor domain (PAS domain)"/>
    <property type="match status" value="1"/>
</dbReference>
<dbReference type="SMART" id="SM00073">
    <property type="entry name" value="HPT"/>
    <property type="match status" value="1"/>
</dbReference>
<dbReference type="InterPro" id="IPR003660">
    <property type="entry name" value="HAMP_dom"/>
</dbReference>
<dbReference type="SUPFAM" id="SSF55874">
    <property type="entry name" value="ATPase domain of HSP90 chaperone/DNA topoisomerase II/histidine kinase"/>
    <property type="match status" value="1"/>
</dbReference>
<evidence type="ECO:0000256" key="16">
    <source>
        <dbReference type="PROSITE-ProRule" id="PRU00110"/>
    </source>
</evidence>
<feature type="domain" description="Response regulatory" evidence="21">
    <location>
        <begin position="827"/>
        <end position="943"/>
    </location>
</feature>
<dbReference type="InterPro" id="IPR000014">
    <property type="entry name" value="PAS"/>
</dbReference>
<dbReference type="InterPro" id="IPR003661">
    <property type="entry name" value="HisK_dim/P_dom"/>
</dbReference>
<dbReference type="CDD" id="cd00130">
    <property type="entry name" value="PAS"/>
    <property type="match status" value="1"/>
</dbReference>
<dbReference type="SMART" id="SM00388">
    <property type="entry name" value="HisKA"/>
    <property type="match status" value="1"/>
</dbReference>
<dbReference type="InterPro" id="IPR036890">
    <property type="entry name" value="HATPase_C_sf"/>
</dbReference>
<dbReference type="SMART" id="SM00387">
    <property type="entry name" value="HATPase_c"/>
    <property type="match status" value="1"/>
</dbReference>
<evidence type="ECO:0000313" key="26">
    <source>
        <dbReference type="Proteomes" id="UP000192342"/>
    </source>
</evidence>
<evidence type="ECO:0000256" key="15">
    <source>
        <dbReference type="ARBA" id="ARBA00068150"/>
    </source>
</evidence>
<dbReference type="InterPro" id="IPR036641">
    <property type="entry name" value="HPT_dom_sf"/>
</dbReference>
<keyword evidence="5 17" id="KW-0597">Phosphoprotein</keyword>
<dbReference type="OrthoDB" id="5563233at2"/>
<dbReference type="InterPro" id="IPR036097">
    <property type="entry name" value="HisK_dim/P_sf"/>
</dbReference>
<evidence type="ECO:0000256" key="17">
    <source>
        <dbReference type="PROSITE-ProRule" id="PRU00169"/>
    </source>
</evidence>
<dbReference type="SUPFAM" id="SSF47384">
    <property type="entry name" value="Homodimeric domain of signal transducing histidine kinase"/>
    <property type="match status" value="1"/>
</dbReference>
<evidence type="ECO:0000256" key="6">
    <source>
        <dbReference type="ARBA" id="ARBA00022679"/>
    </source>
</evidence>
<dbReference type="InterPro" id="IPR004358">
    <property type="entry name" value="Sig_transdc_His_kin-like_C"/>
</dbReference>
<dbReference type="Pfam" id="PF00512">
    <property type="entry name" value="HisKA"/>
    <property type="match status" value="1"/>
</dbReference>
<dbReference type="CDD" id="cd17546">
    <property type="entry name" value="REC_hyHK_CKI1_RcsC-like"/>
    <property type="match status" value="2"/>
</dbReference>
<feature type="domain" description="Histidine kinase" evidence="20">
    <location>
        <begin position="446"/>
        <end position="667"/>
    </location>
</feature>
<dbReference type="PROSITE" id="PS50885">
    <property type="entry name" value="HAMP"/>
    <property type="match status" value="1"/>
</dbReference>
<feature type="transmembrane region" description="Helical" evidence="19">
    <location>
        <begin position="215"/>
        <end position="232"/>
    </location>
</feature>
<dbReference type="GO" id="GO:0000155">
    <property type="term" value="F:phosphorelay sensor kinase activity"/>
    <property type="evidence" value="ECO:0007669"/>
    <property type="project" value="InterPro"/>
</dbReference>
<feature type="domain" description="HPt" evidence="24">
    <location>
        <begin position="974"/>
        <end position="1071"/>
    </location>
</feature>
<dbReference type="FunFam" id="1.10.287.130:FF:000002">
    <property type="entry name" value="Two-component osmosensing histidine kinase"/>
    <property type="match status" value="1"/>
</dbReference>
<feature type="modified residue" description="Phosphohistidine" evidence="16">
    <location>
        <position position="1017"/>
    </location>
</feature>
<keyword evidence="13 19" id="KW-0472">Membrane</keyword>
<dbReference type="GO" id="GO:0005886">
    <property type="term" value="C:plasma membrane"/>
    <property type="evidence" value="ECO:0007669"/>
    <property type="project" value="UniProtKB-SubCell"/>
</dbReference>
<proteinExistence type="predicted"/>
<evidence type="ECO:0000256" key="4">
    <source>
        <dbReference type="ARBA" id="ARBA00022475"/>
    </source>
</evidence>
<evidence type="ECO:0000259" key="21">
    <source>
        <dbReference type="PROSITE" id="PS50110"/>
    </source>
</evidence>
<dbReference type="InterPro" id="IPR013655">
    <property type="entry name" value="PAS_fold_3"/>
</dbReference>
<evidence type="ECO:0000256" key="10">
    <source>
        <dbReference type="ARBA" id="ARBA00022840"/>
    </source>
</evidence>
<protein>
    <recommendedName>
        <fullName evidence="15">Sensory/regulatory protein RpfC</fullName>
        <ecNumber evidence="3">2.7.13.3</ecNumber>
    </recommendedName>
</protein>
<evidence type="ECO:0000259" key="24">
    <source>
        <dbReference type="PROSITE" id="PS50894"/>
    </source>
</evidence>
<evidence type="ECO:0000256" key="14">
    <source>
        <dbReference type="ARBA" id="ARBA00064003"/>
    </source>
</evidence>
<dbReference type="InterPro" id="IPR035965">
    <property type="entry name" value="PAS-like_dom_sf"/>
</dbReference>
<dbReference type="InterPro" id="IPR001789">
    <property type="entry name" value="Sig_transdc_resp-reg_receiver"/>
</dbReference>
<comment type="caution">
    <text evidence="25">The sequence shown here is derived from an EMBL/GenBank/DDBJ whole genome shotgun (WGS) entry which is preliminary data.</text>
</comment>
<evidence type="ECO:0000256" key="7">
    <source>
        <dbReference type="ARBA" id="ARBA00022692"/>
    </source>
</evidence>
<dbReference type="PRINTS" id="PR00344">
    <property type="entry name" value="BCTRLSENSOR"/>
</dbReference>
<dbReference type="InterPro" id="IPR003594">
    <property type="entry name" value="HATPase_dom"/>
</dbReference>
<evidence type="ECO:0000256" key="18">
    <source>
        <dbReference type="SAM" id="Coils"/>
    </source>
</evidence>
<evidence type="ECO:0000259" key="22">
    <source>
        <dbReference type="PROSITE" id="PS50113"/>
    </source>
</evidence>
<dbReference type="SUPFAM" id="SSF52172">
    <property type="entry name" value="CheY-like"/>
    <property type="match status" value="2"/>
</dbReference>
<comment type="subcellular location">
    <subcellularLocation>
        <location evidence="2">Cell membrane</location>
        <topology evidence="2">Multi-pass membrane protein</topology>
    </subcellularLocation>
</comment>
<evidence type="ECO:0000259" key="23">
    <source>
        <dbReference type="PROSITE" id="PS50885"/>
    </source>
</evidence>
<dbReference type="Pfam" id="PF00072">
    <property type="entry name" value="Response_reg"/>
    <property type="match status" value="2"/>
</dbReference>
<evidence type="ECO:0000256" key="8">
    <source>
        <dbReference type="ARBA" id="ARBA00022741"/>
    </source>
</evidence>
<feature type="coiled-coil region" evidence="18">
    <location>
        <begin position="281"/>
        <end position="308"/>
    </location>
</feature>
<dbReference type="Gene3D" id="1.20.120.160">
    <property type="entry name" value="HPT domain"/>
    <property type="match status" value="1"/>
</dbReference>
<dbReference type="SMART" id="SM00304">
    <property type="entry name" value="HAMP"/>
    <property type="match status" value="1"/>
</dbReference>
<dbReference type="SUPFAM" id="SSF158472">
    <property type="entry name" value="HAMP domain-like"/>
    <property type="match status" value="1"/>
</dbReference>
<dbReference type="STRING" id="1317117.ATO7_14883"/>
<dbReference type="EC" id="2.7.13.3" evidence="3"/>
<dbReference type="Gene3D" id="6.10.340.10">
    <property type="match status" value="1"/>
</dbReference>
<dbReference type="InterPro" id="IPR008207">
    <property type="entry name" value="Sig_transdc_His_kin_Hpt_dom"/>
</dbReference>
<dbReference type="NCBIfam" id="TIGR00229">
    <property type="entry name" value="sensory_box"/>
    <property type="match status" value="1"/>
</dbReference>
<keyword evidence="11 19" id="KW-1133">Transmembrane helix</keyword>
<feature type="domain" description="HAMP" evidence="23">
    <location>
        <begin position="234"/>
        <end position="286"/>
    </location>
</feature>
<keyword evidence="4" id="KW-1003">Cell membrane</keyword>
<keyword evidence="18" id="KW-0175">Coiled coil</keyword>
<dbReference type="InterPro" id="IPR011006">
    <property type="entry name" value="CheY-like_superfamily"/>
</dbReference>
<dbReference type="InterPro" id="IPR005467">
    <property type="entry name" value="His_kinase_dom"/>
</dbReference>
<feature type="domain" description="PAC" evidence="22">
    <location>
        <begin position="377"/>
        <end position="428"/>
    </location>
</feature>
<evidence type="ECO:0000256" key="5">
    <source>
        <dbReference type="ARBA" id="ARBA00022553"/>
    </source>
</evidence>
<dbReference type="GO" id="GO:0005524">
    <property type="term" value="F:ATP binding"/>
    <property type="evidence" value="ECO:0007669"/>
    <property type="project" value="UniProtKB-KW"/>
</dbReference>
<keyword evidence="8" id="KW-0547">Nucleotide-binding</keyword>
<dbReference type="Pfam" id="PF00672">
    <property type="entry name" value="HAMP"/>
    <property type="match status" value="1"/>
</dbReference>
<evidence type="ECO:0000256" key="3">
    <source>
        <dbReference type="ARBA" id="ARBA00012438"/>
    </source>
</evidence>
<dbReference type="RefSeq" id="WP_083563168.1">
    <property type="nucleotide sequence ID" value="NZ_AQQV01000004.1"/>
</dbReference>
<dbReference type="PROSITE" id="PS50113">
    <property type="entry name" value="PAC"/>
    <property type="match status" value="1"/>
</dbReference>
<evidence type="ECO:0000259" key="20">
    <source>
        <dbReference type="PROSITE" id="PS50109"/>
    </source>
</evidence>
<evidence type="ECO:0000256" key="1">
    <source>
        <dbReference type="ARBA" id="ARBA00000085"/>
    </source>
</evidence>
<dbReference type="Proteomes" id="UP000192342">
    <property type="component" value="Unassembled WGS sequence"/>
</dbReference>
<name>A0A1Y1SAT1_9GAMM</name>
<dbReference type="Gene3D" id="1.10.287.130">
    <property type="match status" value="1"/>
</dbReference>
<keyword evidence="12" id="KW-0902">Two-component regulatory system</keyword>
<dbReference type="PANTHER" id="PTHR45339">
    <property type="entry name" value="HYBRID SIGNAL TRANSDUCTION HISTIDINE KINASE J"/>
    <property type="match status" value="1"/>
</dbReference>
<keyword evidence="26" id="KW-1185">Reference proteome</keyword>
<reference evidence="25 26" key="1">
    <citation type="submission" date="2013-04" db="EMBL/GenBank/DDBJ databases">
        <title>Oceanococcus atlanticus 22II-S10r2 Genome Sequencing.</title>
        <authorList>
            <person name="Lai Q."/>
            <person name="Li G."/>
            <person name="Shao Z."/>
        </authorList>
    </citation>
    <scope>NUCLEOTIDE SEQUENCE [LARGE SCALE GENOMIC DNA]</scope>
    <source>
        <strain evidence="25 26">22II-S10r2</strain>
    </source>
</reference>
<sequence length="1149" mass="127512">MQRFLPIPIFIALLLGGMSLVLGLTLFQTAQTAKAREHLVLLTEQDLAMQEVSQTLRQNLTDLQSAARQYASLGERKQLRTHENLLKGFRDLRNLLSDPAAHLHNTAKRPSDTPAALFVDHLSQAMIEDSELASLRRALDTIIDMGLLQAELLKGVIPGKASPQVLLSLSQPARESLARQLDHHIAQTQKAVEARLSSAKAQQHARVQRIQSQQVFLLVCLGLLIILTLLLAQRYMVSPLRHLVEAGTAIGSGKYHTRAEIFGVREIAELAGTLNWMADSFQSDLKARERAEQRAQQTERRLRQINEASPGVLWEFQIDDTGHVQLSFVGGAFEQLYSVPRVAAMSDVRAVLQSVHPDERQRVVQGLRKAADEDADFTSEHRSLRPDGSYRWVRAYGKFHERSDQLRTWTGFSVDIQELVELRAQLETALAAAEAGNRSKSEFLATLSHEIRTPMNAILGMTHLALQNELPPRQEEYLHRIDSSSRLLLRIINDILDVSKIDAGRMDLEHLEFSLEQLLDSVNDVIAVRAQEQNLRLKLDIADDVPRLLLGDSLRLGQVLINLLGNAIKFTEHGYVKLIIRCVDYTEGRARLYFAVEDSGIGIEPEAQAHLFDAFTQADSSTTRQYGGTGLGLTIARQLVRLMGGEIAVDSTPGEGSTFSFEADLDVPEDTLRAMAEHASSLGALNCLVVDDSRSARKVIVSALKHFGFRAEEARNGAQALQAVTERAFDIVLLDWRMPDMDGLETARRIQAIPAFKGRVIMITSYGREELMRELEGDSDVDAVLLKPISSPILLDTIAAARDPSRQKLSQPNDFVPMRIPELAGKHILLAEDNAIGRELMQELLDATHARLSIVASGEEALAAFSEDDIDLVLLDLQLPGMSGWDTAKVIREELERRDVPLLAMSADPRPETRNRCLNEGLNDFIAKPVDVGLLYDKLAEWLDVHPTEDTLIARPRRRIPSLPGVNLDAGLARASFNGELYLRLLNELCARFAALPNELSQLIEGAQWAEVKARVHALKGASGNLGASTIRKHCEAAEQYAEREDRNGCLSMIQKLDSALNTLREALPQPDEEHSIVEPPPRPVLDPQALASLRQLVVAGDATARQRAKSFSAPPGQDKRLRQIQEHLDAFAFEEAAQQLDELASHLS</sequence>
<comment type="catalytic activity">
    <reaction evidence="1">
        <text>ATP + protein L-histidine = ADP + protein N-phospho-L-histidine.</text>
        <dbReference type="EC" id="2.7.13.3"/>
    </reaction>
</comment>
<feature type="modified residue" description="4-aspartylphosphate" evidence="17">
    <location>
        <position position="735"/>
    </location>
</feature>
<dbReference type="PROSITE" id="PS50894">
    <property type="entry name" value="HPT"/>
    <property type="match status" value="1"/>
</dbReference>
<dbReference type="FunFam" id="3.30.565.10:FF:000010">
    <property type="entry name" value="Sensor histidine kinase RcsC"/>
    <property type="match status" value="1"/>
</dbReference>
<evidence type="ECO:0000256" key="19">
    <source>
        <dbReference type="SAM" id="Phobius"/>
    </source>
</evidence>
<dbReference type="Pfam" id="PF08447">
    <property type="entry name" value="PAS_3"/>
    <property type="match status" value="1"/>
</dbReference>
<dbReference type="SMART" id="SM00448">
    <property type="entry name" value="REC"/>
    <property type="match status" value="2"/>
</dbReference>
<keyword evidence="6" id="KW-0808">Transferase</keyword>
<dbReference type="InterPro" id="IPR000700">
    <property type="entry name" value="PAS-assoc_C"/>
</dbReference>
<gene>
    <name evidence="25" type="ORF">ATO7_14883</name>
</gene>